<dbReference type="AlphaFoldDB" id="A0A4Y6PNL3"/>
<dbReference type="PANTHER" id="PTHR30204:SF15">
    <property type="entry name" value="BLL5018 PROTEIN"/>
    <property type="match status" value="1"/>
</dbReference>
<dbReference type="GO" id="GO:0003700">
    <property type="term" value="F:DNA-binding transcription factor activity"/>
    <property type="evidence" value="ECO:0007669"/>
    <property type="project" value="InterPro"/>
</dbReference>
<keyword evidence="2" id="KW-0175">Coiled coil</keyword>
<dbReference type="CDD" id="cd04765">
    <property type="entry name" value="HTH_MlrA-like_sg2"/>
    <property type="match status" value="1"/>
</dbReference>
<dbReference type="Pfam" id="PF13411">
    <property type="entry name" value="MerR_1"/>
    <property type="match status" value="1"/>
</dbReference>
<protein>
    <submittedName>
        <fullName evidence="4">MerR family transcriptional regulator</fullName>
    </submittedName>
</protein>
<dbReference type="Gene3D" id="1.10.287.1490">
    <property type="match status" value="1"/>
</dbReference>
<dbReference type="Proteomes" id="UP000315995">
    <property type="component" value="Chromosome"/>
</dbReference>
<dbReference type="Gene3D" id="1.10.1660.10">
    <property type="match status" value="1"/>
</dbReference>
<proteinExistence type="predicted"/>
<dbReference type="EMBL" id="CP041186">
    <property type="protein sequence ID" value="QDG49793.1"/>
    <property type="molecule type" value="Genomic_DNA"/>
</dbReference>
<keyword evidence="5" id="KW-1185">Reference proteome</keyword>
<dbReference type="PROSITE" id="PS50937">
    <property type="entry name" value="HTH_MERR_2"/>
    <property type="match status" value="1"/>
</dbReference>
<reference evidence="4 5" key="1">
    <citation type="submission" date="2019-06" db="EMBL/GenBank/DDBJ databases">
        <title>Persicimonas caeni gen. nov., sp. nov., a predatory bacterium isolated from solar saltern.</title>
        <authorList>
            <person name="Wang S."/>
        </authorList>
    </citation>
    <scope>NUCLEOTIDE SEQUENCE [LARGE SCALE GENOMIC DNA]</scope>
    <source>
        <strain evidence="4 5">YN101</strain>
    </source>
</reference>
<dbReference type="InterPro" id="IPR047057">
    <property type="entry name" value="MerR_fam"/>
</dbReference>
<dbReference type="InterPro" id="IPR009061">
    <property type="entry name" value="DNA-bd_dom_put_sf"/>
</dbReference>
<dbReference type="SUPFAM" id="SSF57997">
    <property type="entry name" value="Tropomyosin"/>
    <property type="match status" value="1"/>
</dbReference>
<evidence type="ECO:0000256" key="1">
    <source>
        <dbReference type="ARBA" id="ARBA00023125"/>
    </source>
</evidence>
<feature type="coiled-coil region" evidence="2">
    <location>
        <begin position="97"/>
        <end position="216"/>
    </location>
</feature>
<evidence type="ECO:0000259" key="3">
    <source>
        <dbReference type="PROSITE" id="PS50937"/>
    </source>
</evidence>
<dbReference type="OrthoDB" id="9810140at2"/>
<keyword evidence="1" id="KW-0238">DNA-binding</keyword>
<accession>A0A5B8Y017</accession>
<sequence length="241" mass="27237">MSQLDAITIPDKTYFKIGEVAKLLDLEPYVLRYWESEFDVLDPDKTDSGQRVYQRADIELIVQIRDLLYNEMFTIAGARRQLELEREGKPCYANADVVADDGRAEELEAENARLRDEVEELSARVDEQVDSQPDMWEDRLASQSQQIEALEVELAESTKTVQTLQVELADSRETIESLEVELAASKETVESLEVELAEANQTIAGLEDKLAEKSRGGLDPRIVRGLREQLQGLARAAQRPV</sequence>
<evidence type="ECO:0000313" key="5">
    <source>
        <dbReference type="Proteomes" id="UP000315995"/>
    </source>
</evidence>
<evidence type="ECO:0000313" key="4">
    <source>
        <dbReference type="EMBL" id="QDG49793.1"/>
    </source>
</evidence>
<name>A0A4Y6PNL3_PERCE</name>
<accession>A0A4Y6PNL3</accession>
<dbReference type="SMART" id="SM00422">
    <property type="entry name" value="HTH_MERR"/>
    <property type="match status" value="1"/>
</dbReference>
<dbReference type="GO" id="GO:0003677">
    <property type="term" value="F:DNA binding"/>
    <property type="evidence" value="ECO:0007669"/>
    <property type="project" value="UniProtKB-KW"/>
</dbReference>
<dbReference type="InterPro" id="IPR000551">
    <property type="entry name" value="MerR-type_HTH_dom"/>
</dbReference>
<evidence type="ECO:0000256" key="2">
    <source>
        <dbReference type="SAM" id="Coils"/>
    </source>
</evidence>
<dbReference type="PANTHER" id="PTHR30204">
    <property type="entry name" value="REDOX-CYCLING DRUG-SENSING TRANSCRIPTIONAL ACTIVATOR SOXR"/>
    <property type="match status" value="1"/>
</dbReference>
<dbReference type="RefSeq" id="WP_141196290.1">
    <property type="nucleotide sequence ID" value="NZ_CP041186.1"/>
</dbReference>
<dbReference type="SUPFAM" id="SSF46955">
    <property type="entry name" value="Putative DNA-binding domain"/>
    <property type="match status" value="1"/>
</dbReference>
<feature type="domain" description="HTH merR-type" evidence="3">
    <location>
        <begin position="14"/>
        <end position="84"/>
    </location>
</feature>
<gene>
    <name evidence="4" type="ORF">FIV42_03275</name>
</gene>
<organism evidence="4 5">
    <name type="scientific">Persicimonas caeni</name>
    <dbReference type="NCBI Taxonomy" id="2292766"/>
    <lineage>
        <taxon>Bacteria</taxon>
        <taxon>Deltaproteobacteria</taxon>
        <taxon>Bradymonadales</taxon>
        <taxon>Bradymonadaceae</taxon>
        <taxon>Persicimonas</taxon>
    </lineage>
</organism>